<feature type="chain" id="PRO_5046904146" evidence="1">
    <location>
        <begin position="25"/>
        <end position="524"/>
    </location>
</feature>
<accession>A0ABU1S4P9</accession>
<evidence type="ECO:0000313" key="5">
    <source>
        <dbReference type="Proteomes" id="UP001261871"/>
    </source>
</evidence>
<feature type="domain" description="Peptidase S12 Pab87-related C-terminal" evidence="3">
    <location>
        <begin position="425"/>
        <end position="521"/>
    </location>
</feature>
<gene>
    <name evidence="4" type="ORF">J2W95_002732</name>
</gene>
<evidence type="ECO:0000259" key="2">
    <source>
        <dbReference type="Pfam" id="PF00144"/>
    </source>
</evidence>
<feature type="signal peptide" evidence="1">
    <location>
        <begin position="1"/>
        <end position="24"/>
    </location>
</feature>
<dbReference type="InterPro" id="IPR001466">
    <property type="entry name" value="Beta-lactam-related"/>
</dbReference>
<dbReference type="Pfam" id="PF00144">
    <property type="entry name" value="Beta-lactamase"/>
    <property type="match status" value="1"/>
</dbReference>
<dbReference type="Gene3D" id="2.40.128.600">
    <property type="match status" value="1"/>
</dbReference>
<dbReference type="RefSeq" id="WP_310007850.1">
    <property type="nucleotide sequence ID" value="NZ_JAVDTX010000006.1"/>
</dbReference>
<dbReference type="PANTHER" id="PTHR46825">
    <property type="entry name" value="D-ALANYL-D-ALANINE-CARBOXYPEPTIDASE/ENDOPEPTIDASE AMPH"/>
    <property type="match status" value="1"/>
</dbReference>
<evidence type="ECO:0000313" key="4">
    <source>
        <dbReference type="EMBL" id="MDR6846021.1"/>
    </source>
</evidence>
<sequence length="524" mass="59129">MATIKSLLSVFMFCMLLSNNPVNAQLSANQVDSLVQKAMKEFNVAGIAVAIVKDGAVIHEKGYGIKSIDTKLPVDEYTNFQIASNSKAFTTAGLAILIDEGKLNWKDKVKTYLPEFKMYNDYVTEHFTVEDLLCHRSGLGLGAGDLMDFPDGANFTIEDKLSALQYFKPVSEFRTKYDYDNQLYVIAGELTARVSGMTWEKFIQTRILDPLQMTNSFSSLEAINDRTNLATAHTVEMGDGKMKSVPLYQKRINGASGGILSNVHDMSKWMIMQLNNGKYGVGLEKQLFTAEKQKEMWAIHTAMDVYTEPRYKEHFHGYGLGWELTEVRGNLRASHTGSLLGMLSRVTLIPDLNLGIVILTNTESSGGAANQAINKIILDSYLGLDHFDWIAKYSKDYQSKKGKGDTILTEVWETVAKAKNTKINTSDYIGIYEDKWFGKIEIAMKGNQLWFKSLRSPKLNGPMSFYKENTFAIKWEYKYRSLDAFAVFNLDEKGKAQSIKMKGISPNINFSYDFQDLDLQRIKK</sequence>
<feature type="domain" description="Beta-lactamase-related" evidence="2">
    <location>
        <begin position="31"/>
        <end position="369"/>
    </location>
</feature>
<organism evidence="4 5">
    <name type="scientific">Flavobacterium granuli</name>
    <dbReference type="NCBI Taxonomy" id="280093"/>
    <lineage>
        <taxon>Bacteria</taxon>
        <taxon>Pseudomonadati</taxon>
        <taxon>Bacteroidota</taxon>
        <taxon>Flavobacteriia</taxon>
        <taxon>Flavobacteriales</taxon>
        <taxon>Flavobacteriaceae</taxon>
        <taxon>Flavobacterium</taxon>
    </lineage>
</organism>
<dbReference type="Proteomes" id="UP001261871">
    <property type="component" value="Unassembled WGS sequence"/>
</dbReference>
<evidence type="ECO:0000259" key="3">
    <source>
        <dbReference type="Pfam" id="PF11954"/>
    </source>
</evidence>
<dbReference type="Gene3D" id="3.40.710.10">
    <property type="entry name" value="DD-peptidase/beta-lactamase superfamily"/>
    <property type="match status" value="1"/>
</dbReference>
<dbReference type="SUPFAM" id="SSF56601">
    <property type="entry name" value="beta-lactamase/transpeptidase-like"/>
    <property type="match status" value="1"/>
</dbReference>
<comment type="caution">
    <text evidence="4">The sequence shown here is derived from an EMBL/GenBank/DDBJ whole genome shotgun (WGS) entry which is preliminary data.</text>
</comment>
<dbReference type="EMBL" id="JAVDTX010000006">
    <property type="protein sequence ID" value="MDR6846021.1"/>
    <property type="molecule type" value="Genomic_DNA"/>
</dbReference>
<protein>
    <submittedName>
        <fullName evidence="4">CubicO group peptidase (Beta-lactamase class C family)</fullName>
    </submittedName>
</protein>
<dbReference type="InterPro" id="IPR012338">
    <property type="entry name" value="Beta-lactam/transpept-like"/>
</dbReference>
<dbReference type="PANTHER" id="PTHR46825:SF15">
    <property type="entry name" value="BETA-LACTAMASE-RELATED DOMAIN-CONTAINING PROTEIN"/>
    <property type="match status" value="1"/>
</dbReference>
<evidence type="ECO:0000256" key="1">
    <source>
        <dbReference type="SAM" id="SignalP"/>
    </source>
</evidence>
<keyword evidence="1" id="KW-0732">Signal</keyword>
<dbReference type="Pfam" id="PF11954">
    <property type="entry name" value="DUF3471"/>
    <property type="match status" value="1"/>
</dbReference>
<name>A0ABU1S4P9_9FLAO</name>
<keyword evidence="5" id="KW-1185">Reference proteome</keyword>
<dbReference type="InterPro" id="IPR021860">
    <property type="entry name" value="Peptidase_S12_Pab87-rel_C"/>
</dbReference>
<reference evidence="4 5" key="1">
    <citation type="submission" date="2023-07" db="EMBL/GenBank/DDBJ databases">
        <title>Sorghum-associated microbial communities from plants grown in Nebraska, USA.</title>
        <authorList>
            <person name="Schachtman D."/>
        </authorList>
    </citation>
    <scope>NUCLEOTIDE SEQUENCE [LARGE SCALE GENOMIC DNA]</scope>
    <source>
        <strain evidence="4 5">BE124</strain>
    </source>
</reference>
<dbReference type="InterPro" id="IPR050491">
    <property type="entry name" value="AmpC-like"/>
</dbReference>
<proteinExistence type="predicted"/>